<protein>
    <submittedName>
        <fullName evidence="2">Putative quinone oxidoreductase, YhdH/YhfP family</fullName>
    </submittedName>
</protein>
<evidence type="ECO:0000313" key="3">
    <source>
        <dbReference type="Proteomes" id="UP000199136"/>
    </source>
</evidence>
<dbReference type="AlphaFoldDB" id="A0A1I5UUG9"/>
<dbReference type="RefSeq" id="WP_092479280.1">
    <property type="nucleotide sequence ID" value="NZ_FOXW01000001.1"/>
</dbReference>
<dbReference type="InterPro" id="IPR013149">
    <property type="entry name" value="ADH-like_C"/>
</dbReference>
<dbReference type="InterPro" id="IPR020843">
    <property type="entry name" value="ER"/>
</dbReference>
<dbReference type="CDD" id="cd05280">
    <property type="entry name" value="MDR_yhdh_yhfp"/>
    <property type="match status" value="1"/>
</dbReference>
<dbReference type="Pfam" id="PF08240">
    <property type="entry name" value="ADH_N"/>
    <property type="match status" value="1"/>
</dbReference>
<dbReference type="Pfam" id="PF00107">
    <property type="entry name" value="ADH_zinc_N"/>
    <property type="match status" value="1"/>
</dbReference>
<dbReference type="GO" id="GO:0043957">
    <property type="term" value="F:acryloyl-CoA reductase (NADPH) activity"/>
    <property type="evidence" value="ECO:0007669"/>
    <property type="project" value="TreeGrafter"/>
</dbReference>
<dbReference type="Gene3D" id="3.40.50.720">
    <property type="entry name" value="NAD(P)-binding Rossmann-like Domain"/>
    <property type="match status" value="1"/>
</dbReference>
<evidence type="ECO:0000313" key="2">
    <source>
        <dbReference type="EMBL" id="SFP98850.1"/>
    </source>
</evidence>
<dbReference type="InterPro" id="IPR014188">
    <property type="entry name" value="Acrylyl-CoA_reductase_AcuI"/>
</dbReference>
<accession>A0A1I5UUG9</accession>
<name>A0A1I5UUG9_9LACT</name>
<dbReference type="NCBIfam" id="TIGR02823">
    <property type="entry name" value="oxido_YhdH"/>
    <property type="match status" value="1"/>
</dbReference>
<reference evidence="2 3" key="1">
    <citation type="submission" date="2016-10" db="EMBL/GenBank/DDBJ databases">
        <authorList>
            <person name="de Groot N.N."/>
        </authorList>
    </citation>
    <scope>NUCLEOTIDE SEQUENCE [LARGE SCALE GENOMIC DNA]</scope>
    <source>
        <strain evidence="2 3">DSM 20581</strain>
    </source>
</reference>
<dbReference type="SUPFAM" id="SSF50129">
    <property type="entry name" value="GroES-like"/>
    <property type="match status" value="1"/>
</dbReference>
<feature type="domain" description="Enoyl reductase (ER)" evidence="1">
    <location>
        <begin position="18"/>
        <end position="328"/>
    </location>
</feature>
<sequence length="331" mass="35793">MQNFKSLIVDSKDSEVYTELRSIGIDDLSQGDVVIEVHYSCVNYKDALASKAGTGVIRNYPMVLGIDLSGVVVSSESSDFNPGDEVLVTGYNLGVNHSGGFSEYARVPSEWVVSLPEGLSLKEAMIIGTAGFTAAQSVYYLEESGMFPEKGPVLVQGATGGVGSFAIAILRNLNYTIEAVSRKKETSTAYLTDLGADTILHPDEVRLDPLKPLAKQRWSGVVDPVGGEQLPHLFAQIKSFGAIALSGNAGGIKFDSTVLPFILRGIRLIGVDSVNCPLDLRRRLWELLSSEWKPGDLERLIDQEVTLLELPSAFEKILAGKMTGRTLVKVK</sequence>
<dbReference type="InterPro" id="IPR011032">
    <property type="entry name" value="GroES-like_sf"/>
</dbReference>
<dbReference type="Gene3D" id="3.90.180.10">
    <property type="entry name" value="Medium-chain alcohol dehydrogenases, catalytic domain"/>
    <property type="match status" value="1"/>
</dbReference>
<gene>
    <name evidence="2" type="ORF">SAMN04488506_0194</name>
</gene>
<evidence type="ECO:0000259" key="1">
    <source>
        <dbReference type="SMART" id="SM00829"/>
    </source>
</evidence>
<dbReference type="OrthoDB" id="9782155at2"/>
<dbReference type="STRING" id="82801.SAMN04488506_0194"/>
<dbReference type="Proteomes" id="UP000199136">
    <property type="component" value="Unassembled WGS sequence"/>
</dbReference>
<dbReference type="InterPro" id="IPR036291">
    <property type="entry name" value="NAD(P)-bd_dom_sf"/>
</dbReference>
<dbReference type="SMART" id="SM00829">
    <property type="entry name" value="PKS_ER"/>
    <property type="match status" value="1"/>
</dbReference>
<dbReference type="PANTHER" id="PTHR43677:SF1">
    <property type="entry name" value="ACRYLYL-COA REDUCTASE ACUI-RELATED"/>
    <property type="match status" value="1"/>
</dbReference>
<keyword evidence="3" id="KW-1185">Reference proteome</keyword>
<organism evidence="2 3">
    <name type="scientific">Desemzia incerta</name>
    <dbReference type="NCBI Taxonomy" id="82801"/>
    <lineage>
        <taxon>Bacteria</taxon>
        <taxon>Bacillati</taxon>
        <taxon>Bacillota</taxon>
        <taxon>Bacilli</taxon>
        <taxon>Lactobacillales</taxon>
        <taxon>Carnobacteriaceae</taxon>
        <taxon>Desemzia</taxon>
    </lineage>
</organism>
<dbReference type="PANTHER" id="PTHR43677">
    <property type="entry name" value="SHORT-CHAIN DEHYDROGENASE/REDUCTASE"/>
    <property type="match status" value="1"/>
</dbReference>
<dbReference type="EMBL" id="FOXW01000001">
    <property type="protein sequence ID" value="SFP98850.1"/>
    <property type="molecule type" value="Genomic_DNA"/>
</dbReference>
<proteinExistence type="predicted"/>
<dbReference type="InterPro" id="IPR051397">
    <property type="entry name" value="Zn-ADH-like_protein"/>
</dbReference>
<dbReference type="InterPro" id="IPR013154">
    <property type="entry name" value="ADH-like_N"/>
</dbReference>
<dbReference type="SUPFAM" id="SSF51735">
    <property type="entry name" value="NAD(P)-binding Rossmann-fold domains"/>
    <property type="match status" value="1"/>
</dbReference>